<evidence type="ECO:0000313" key="2">
    <source>
        <dbReference type="Proteomes" id="UP001432109"/>
    </source>
</evidence>
<name>A0AAX4J7P6_9CAUD</name>
<sequence>MEITCQYLINYIEEKGLPSDHKDYDLYYPLEEPYSLFYNVEYHELAFYKNGIQIKTVDIKFVLDRKTLNNNLTKFNTIYELIEYYDNIYQDKKEEEKERLEAVKAFLGE</sequence>
<reference evidence="1" key="1">
    <citation type="submission" date="2023-12" db="EMBL/GenBank/DDBJ databases">
        <title>Isolation and Characterisation of Novel Lytic Bacteriophages for therapeutic applications in Prosthetic Joint Infections.</title>
        <authorList>
            <person name="Burton N."/>
            <person name="Melo L.D.R."/>
            <person name="Pearce B."/>
            <person name="Tadesse M.D."/>
            <person name="Vryonis E."/>
            <person name="Sagona A."/>
        </authorList>
    </citation>
    <scope>NUCLEOTIDE SEQUENCE</scope>
</reference>
<dbReference type="Proteomes" id="UP001432109">
    <property type="component" value="Segment"/>
</dbReference>
<dbReference type="EMBL" id="PP034390">
    <property type="protein sequence ID" value="WRW34718.1"/>
    <property type="molecule type" value="Genomic_DNA"/>
</dbReference>
<proteinExistence type="predicted"/>
<gene>
    <name evidence="1" type="ORF">CF5_0011</name>
</gene>
<evidence type="ECO:0000313" key="1">
    <source>
        <dbReference type="EMBL" id="WRW34718.1"/>
    </source>
</evidence>
<organism evidence="1 2">
    <name type="scientific">Staphylococcus phage CF5</name>
    <dbReference type="NCBI Taxonomy" id="3113739"/>
    <lineage>
        <taxon>Viruses</taxon>
        <taxon>Duplodnaviria</taxon>
        <taxon>Heunggongvirae</taxon>
        <taxon>Uroviricota</taxon>
        <taxon>Caudoviricetes</taxon>
        <taxon>Herelleviridae</taxon>
        <taxon>Twortvirinae</taxon>
        <taxon>Silviavirus</taxon>
    </lineage>
</organism>
<protein>
    <submittedName>
        <fullName evidence="1">Uncharacterized protein</fullName>
    </submittedName>
</protein>
<accession>A0AAX4J7P6</accession>